<proteinExistence type="predicted"/>
<dbReference type="Proteomes" id="UP001501196">
    <property type="component" value="Unassembled WGS sequence"/>
</dbReference>
<feature type="compositionally biased region" description="Low complexity" evidence="1">
    <location>
        <begin position="18"/>
        <end position="35"/>
    </location>
</feature>
<evidence type="ECO:0000313" key="3">
    <source>
        <dbReference type="EMBL" id="GAA2034596.1"/>
    </source>
</evidence>
<evidence type="ECO:0000256" key="1">
    <source>
        <dbReference type="SAM" id="MobiDB-lite"/>
    </source>
</evidence>
<keyword evidence="2" id="KW-1133">Transmembrane helix</keyword>
<accession>A0ABP5FY55</accession>
<dbReference type="EMBL" id="BAAAPW010000002">
    <property type="protein sequence ID" value="GAA2034596.1"/>
    <property type="molecule type" value="Genomic_DNA"/>
</dbReference>
<protein>
    <recommendedName>
        <fullName evidence="5">Potassium transporter Trk</fullName>
    </recommendedName>
</protein>
<feature type="compositionally biased region" description="Basic and acidic residues" evidence="1">
    <location>
        <begin position="1"/>
        <end position="15"/>
    </location>
</feature>
<evidence type="ECO:0000313" key="4">
    <source>
        <dbReference type="Proteomes" id="UP001501196"/>
    </source>
</evidence>
<feature type="transmembrane region" description="Helical" evidence="2">
    <location>
        <begin position="82"/>
        <end position="101"/>
    </location>
</feature>
<reference evidence="4" key="1">
    <citation type="journal article" date="2019" name="Int. J. Syst. Evol. Microbiol.">
        <title>The Global Catalogue of Microorganisms (GCM) 10K type strain sequencing project: providing services to taxonomists for standard genome sequencing and annotation.</title>
        <authorList>
            <consortium name="The Broad Institute Genomics Platform"/>
            <consortium name="The Broad Institute Genome Sequencing Center for Infectious Disease"/>
            <person name="Wu L."/>
            <person name="Ma J."/>
        </authorList>
    </citation>
    <scope>NUCLEOTIDE SEQUENCE [LARGE SCALE GENOMIC DNA]</scope>
    <source>
        <strain evidence="4">JCM 15672</strain>
    </source>
</reference>
<keyword evidence="4" id="KW-1185">Reference proteome</keyword>
<name>A0ABP5FY55_9MICO</name>
<comment type="caution">
    <text evidence="3">The sequence shown here is derived from an EMBL/GenBank/DDBJ whole genome shotgun (WGS) entry which is preliminary data.</text>
</comment>
<evidence type="ECO:0008006" key="5">
    <source>
        <dbReference type="Google" id="ProtNLM"/>
    </source>
</evidence>
<gene>
    <name evidence="3" type="ORF">GCM10009819_18620</name>
</gene>
<evidence type="ECO:0000256" key="2">
    <source>
        <dbReference type="SAM" id="Phobius"/>
    </source>
</evidence>
<feature type="transmembrane region" description="Helical" evidence="2">
    <location>
        <begin position="113"/>
        <end position="135"/>
    </location>
</feature>
<keyword evidence="2" id="KW-0812">Transmembrane</keyword>
<sequence length="162" mass="16903">MRENGRVSDANRPDPADPETGAAGAEGGAPSPDASVEPAAPGGEAHPKVERMEVDPDAGERLETDVSSDAVTVRRAPRYGSFLLLGVVVGVLVALVLTFVFPENPQYDRAQVFGFLLLWCGAGGLALGGVAALVIDRVLARRRGTAVAEHESTHYPDDESAA</sequence>
<feature type="region of interest" description="Disordered" evidence="1">
    <location>
        <begin position="1"/>
        <end position="50"/>
    </location>
</feature>
<keyword evidence="2" id="KW-0472">Membrane</keyword>
<organism evidence="3 4">
    <name type="scientific">Agromyces tropicus</name>
    <dbReference type="NCBI Taxonomy" id="555371"/>
    <lineage>
        <taxon>Bacteria</taxon>
        <taxon>Bacillati</taxon>
        <taxon>Actinomycetota</taxon>
        <taxon>Actinomycetes</taxon>
        <taxon>Micrococcales</taxon>
        <taxon>Microbacteriaceae</taxon>
        <taxon>Agromyces</taxon>
    </lineage>
</organism>